<evidence type="ECO:0008006" key="3">
    <source>
        <dbReference type="Google" id="ProtNLM"/>
    </source>
</evidence>
<evidence type="ECO:0000313" key="1">
    <source>
        <dbReference type="EMBL" id="EME78652.1"/>
    </source>
</evidence>
<proteinExistence type="predicted"/>
<dbReference type="RefSeq" id="XP_007930754.1">
    <property type="nucleotide sequence ID" value="XM_007932563.1"/>
</dbReference>
<dbReference type="Proteomes" id="UP000016932">
    <property type="component" value="Unassembled WGS sequence"/>
</dbReference>
<sequence length="214" mass="24025">MAANQSQPPLPASARVANIPELLEKILLRLASNESEGLRTLLLSQRTCHAFRDQITGAPSLRRALGFEQTFLSAPGCPELNPLFQDSDEQPINLADGTSLEVTVDWRKIFDDFHVRPITTSEHSVRITRYADDGAKYRESNAKTSYMKTHGSWRQIRIFQETGGPKVTELERGCVNAVGNVFVEDCVYGEWENPTLGEVFDLLYYKEHAKPLAT</sequence>
<dbReference type="KEGG" id="pfj:MYCFIDRAFT_78361"/>
<reference evidence="1 2" key="1">
    <citation type="journal article" date="2012" name="PLoS Pathog.">
        <title>Diverse lifestyles and strategies of plant pathogenesis encoded in the genomes of eighteen Dothideomycetes fungi.</title>
        <authorList>
            <person name="Ohm R.A."/>
            <person name="Feau N."/>
            <person name="Henrissat B."/>
            <person name="Schoch C.L."/>
            <person name="Horwitz B.A."/>
            <person name="Barry K.W."/>
            <person name="Condon B.J."/>
            <person name="Copeland A.C."/>
            <person name="Dhillon B."/>
            <person name="Glaser F."/>
            <person name="Hesse C.N."/>
            <person name="Kosti I."/>
            <person name="LaButti K."/>
            <person name="Lindquist E.A."/>
            <person name="Lucas S."/>
            <person name="Salamov A.A."/>
            <person name="Bradshaw R.E."/>
            <person name="Ciuffetti L."/>
            <person name="Hamelin R.C."/>
            <person name="Kema G.H.J."/>
            <person name="Lawrence C."/>
            <person name="Scott J.A."/>
            <person name="Spatafora J.W."/>
            <person name="Turgeon B.G."/>
            <person name="de Wit P.J.G.M."/>
            <person name="Zhong S."/>
            <person name="Goodwin S.B."/>
            <person name="Grigoriev I.V."/>
        </authorList>
    </citation>
    <scope>NUCLEOTIDE SEQUENCE [LARGE SCALE GENOMIC DNA]</scope>
    <source>
        <strain evidence="1 2">CIRAD86</strain>
    </source>
</reference>
<dbReference type="VEuPathDB" id="FungiDB:MYCFIDRAFT_78361"/>
<protein>
    <recommendedName>
        <fullName evidence="3">F-box domain-containing protein</fullName>
    </recommendedName>
</protein>
<dbReference type="HOGENOM" id="CLU_1315905_0_0_1"/>
<gene>
    <name evidence="1" type="ORF">MYCFIDRAFT_78361</name>
</gene>
<name>M3AMG3_PSEFD</name>
<dbReference type="OrthoDB" id="10438471at2759"/>
<dbReference type="AlphaFoldDB" id="M3AMG3"/>
<accession>M3AMG3</accession>
<dbReference type="EMBL" id="KB446563">
    <property type="protein sequence ID" value="EME78652.1"/>
    <property type="molecule type" value="Genomic_DNA"/>
</dbReference>
<evidence type="ECO:0000313" key="2">
    <source>
        <dbReference type="Proteomes" id="UP000016932"/>
    </source>
</evidence>
<keyword evidence="2" id="KW-1185">Reference proteome</keyword>
<organism evidence="1 2">
    <name type="scientific">Pseudocercospora fijiensis (strain CIRAD86)</name>
    <name type="common">Black leaf streak disease fungus</name>
    <name type="synonym">Mycosphaerella fijiensis</name>
    <dbReference type="NCBI Taxonomy" id="383855"/>
    <lineage>
        <taxon>Eukaryota</taxon>
        <taxon>Fungi</taxon>
        <taxon>Dikarya</taxon>
        <taxon>Ascomycota</taxon>
        <taxon>Pezizomycotina</taxon>
        <taxon>Dothideomycetes</taxon>
        <taxon>Dothideomycetidae</taxon>
        <taxon>Mycosphaerellales</taxon>
        <taxon>Mycosphaerellaceae</taxon>
        <taxon>Pseudocercospora</taxon>
    </lineage>
</organism>
<dbReference type="GeneID" id="19341446"/>